<name>A0AAV7WR57_PLEWA</name>
<dbReference type="Proteomes" id="UP001066276">
    <property type="component" value="Chromosome 1_1"/>
</dbReference>
<comment type="caution">
    <text evidence="1">The sequence shown here is derived from an EMBL/GenBank/DDBJ whole genome shotgun (WGS) entry which is preliminary data.</text>
</comment>
<gene>
    <name evidence="1" type="ORF">NDU88_002756</name>
</gene>
<keyword evidence="2" id="KW-1185">Reference proteome</keyword>
<accession>A0AAV7WR57</accession>
<dbReference type="AlphaFoldDB" id="A0AAV7WR57"/>
<organism evidence="1 2">
    <name type="scientific">Pleurodeles waltl</name>
    <name type="common">Iberian ribbed newt</name>
    <dbReference type="NCBI Taxonomy" id="8319"/>
    <lineage>
        <taxon>Eukaryota</taxon>
        <taxon>Metazoa</taxon>
        <taxon>Chordata</taxon>
        <taxon>Craniata</taxon>
        <taxon>Vertebrata</taxon>
        <taxon>Euteleostomi</taxon>
        <taxon>Amphibia</taxon>
        <taxon>Batrachia</taxon>
        <taxon>Caudata</taxon>
        <taxon>Salamandroidea</taxon>
        <taxon>Salamandridae</taxon>
        <taxon>Pleurodelinae</taxon>
        <taxon>Pleurodeles</taxon>
    </lineage>
</organism>
<proteinExistence type="predicted"/>
<evidence type="ECO:0000313" key="2">
    <source>
        <dbReference type="Proteomes" id="UP001066276"/>
    </source>
</evidence>
<dbReference type="EMBL" id="JANPWB010000001">
    <property type="protein sequence ID" value="KAJ1215147.1"/>
    <property type="molecule type" value="Genomic_DNA"/>
</dbReference>
<protein>
    <submittedName>
        <fullName evidence="1">Uncharacterized protein</fullName>
    </submittedName>
</protein>
<evidence type="ECO:0000313" key="1">
    <source>
        <dbReference type="EMBL" id="KAJ1215147.1"/>
    </source>
</evidence>
<reference evidence="1" key="1">
    <citation type="journal article" date="2022" name="bioRxiv">
        <title>Sequencing and chromosome-scale assembly of the giantPleurodeles waltlgenome.</title>
        <authorList>
            <person name="Brown T."/>
            <person name="Elewa A."/>
            <person name="Iarovenko S."/>
            <person name="Subramanian E."/>
            <person name="Araus A.J."/>
            <person name="Petzold A."/>
            <person name="Susuki M."/>
            <person name="Suzuki K.-i.T."/>
            <person name="Hayashi T."/>
            <person name="Toyoda A."/>
            <person name="Oliveira C."/>
            <person name="Osipova E."/>
            <person name="Leigh N.D."/>
            <person name="Simon A."/>
            <person name="Yun M.H."/>
        </authorList>
    </citation>
    <scope>NUCLEOTIDE SEQUENCE</scope>
    <source>
        <strain evidence="1">20211129_DDA</strain>
        <tissue evidence="1">Liver</tissue>
    </source>
</reference>
<sequence>MLWHEHKNERSQHESENAENVECELFLQFAEYRLDWLAGIRLRSHFENFGSEPCFCYTAKRPLCFAMDTVKSWLGIEVLNAGDSA</sequence>